<dbReference type="SUPFAM" id="SSF46689">
    <property type="entry name" value="Homeodomain-like"/>
    <property type="match status" value="1"/>
</dbReference>
<reference evidence="4 5" key="1">
    <citation type="submission" date="2018-12" db="EMBL/GenBank/DDBJ databases">
        <authorList>
            <consortium name="Pathogen Informatics"/>
        </authorList>
    </citation>
    <scope>NUCLEOTIDE SEQUENCE [LARGE SCALE GENOMIC DNA]</scope>
    <source>
        <strain evidence="4 5">NCTC13079</strain>
    </source>
</reference>
<dbReference type="Proteomes" id="UP000269544">
    <property type="component" value="Chromosome"/>
</dbReference>
<gene>
    <name evidence="4" type="ORF">NCTC13079_00262</name>
</gene>
<keyword evidence="4" id="KW-0808">Transferase</keyword>
<dbReference type="GO" id="GO:0003677">
    <property type="term" value="F:DNA binding"/>
    <property type="evidence" value="ECO:0007669"/>
    <property type="project" value="UniProtKB-UniRule"/>
</dbReference>
<feature type="DNA-binding region" description="H-T-H motif" evidence="2">
    <location>
        <begin position="26"/>
        <end position="45"/>
    </location>
</feature>
<dbReference type="InterPro" id="IPR039532">
    <property type="entry name" value="TetR_C_Firmicutes"/>
</dbReference>
<dbReference type="GO" id="GO:0016301">
    <property type="term" value="F:kinase activity"/>
    <property type="evidence" value="ECO:0007669"/>
    <property type="project" value="UniProtKB-KW"/>
</dbReference>
<sequence>MAHDTKNALAEALVDCLKTRSLDEITVKEISDQAGVNRQTFYYHFEDIYDLLRYTLDEDISPLFAGGDDLLLKIFEESLKQKKIILNIYHSVNPKWIGDYIMGHMRPFIRKRIEADAPRRPVDPDAAELLVDFFTYSFTGIYLYWVQRNMDENFQVYRDQIRFLLKESLSHTLDSMAKSS</sequence>
<dbReference type="InterPro" id="IPR009057">
    <property type="entry name" value="Homeodomain-like_sf"/>
</dbReference>
<evidence type="ECO:0000256" key="1">
    <source>
        <dbReference type="ARBA" id="ARBA00023125"/>
    </source>
</evidence>
<accession>A0A3S5AID7</accession>
<dbReference type="PROSITE" id="PS50977">
    <property type="entry name" value="HTH_TETR_2"/>
    <property type="match status" value="1"/>
</dbReference>
<dbReference type="Pfam" id="PF14278">
    <property type="entry name" value="TetR_C_8"/>
    <property type="match status" value="1"/>
</dbReference>
<protein>
    <submittedName>
        <fullName evidence="4">Probable dihydroxyacetone kinase regulator</fullName>
    </submittedName>
</protein>
<evidence type="ECO:0000259" key="3">
    <source>
        <dbReference type="PROSITE" id="PS50977"/>
    </source>
</evidence>
<evidence type="ECO:0000256" key="2">
    <source>
        <dbReference type="PROSITE-ProRule" id="PRU00335"/>
    </source>
</evidence>
<feature type="domain" description="HTH tetR-type" evidence="3">
    <location>
        <begin position="3"/>
        <end position="63"/>
    </location>
</feature>
<proteinExistence type="predicted"/>
<dbReference type="Pfam" id="PF00440">
    <property type="entry name" value="TetR_N"/>
    <property type="match status" value="1"/>
</dbReference>
<dbReference type="InterPro" id="IPR050624">
    <property type="entry name" value="HTH-type_Tx_Regulator"/>
</dbReference>
<keyword evidence="4" id="KW-0418">Kinase</keyword>
<dbReference type="PANTHER" id="PTHR43479:SF7">
    <property type="entry name" value="TETR-FAMILY TRANSCRIPTIONAL REGULATOR"/>
    <property type="match status" value="1"/>
</dbReference>
<dbReference type="AlphaFoldDB" id="A0A3S5AID7"/>
<dbReference type="KEGG" id="piv:NCTC13079_00262"/>
<name>A0A3S5AID7_9FIRM</name>
<dbReference type="PANTHER" id="PTHR43479">
    <property type="entry name" value="ACREF/ENVCD OPERON REPRESSOR-RELATED"/>
    <property type="match status" value="1"/>
</dbReference>
<evidence type="ECO:0000313" key="4">
    <source>
        <dbReference type="EMBL" id="VEJ34668.1"/>
    </source>
</evidence>
<dbReference type="EMBL" id="LR134523">
    <property type="protein sequence ID" value="VEJ34668.1"/>
    <property type="molecule type" value="Genomic_DNA"/>
</dbReference>
<organism evidence="4 5">
    <name type="scientific">Aedoeadaptatus ivorii</name>
    <dbReference type="NCBI Taxonomy" id="54006"/>
    <lineage>
        <taxon>Bacteria</taxon>
        <taxon>Bacillati</taxon>
        <taxon>Bacillota</taxon>
        <taxon>Tissierellia</taxon>
        <taxon>Tissierellales</taxon>
        <taxon>Peptoniphilaceae</taxon>
        <taxon>Aedoeadaptatus</taxon>
    </lineage>
</organism>
<keyword evidence="1 2" id="KW-0238">DNA-binding</keyword>
<dbReference type="RefSeq" id="WP_126464731.1">
    <property type="nucleotide sequence ID" value="NZ_JAUSWF010000002.1"/>
</dbReference>
<dbReference type="OrthoDB" id="9810250at2"/>
<dbReference type="Gene3D" id="1.10.357.10">
    <property type="entry name" value="Tetracycline Repressor, domain 2"/>
    <property type="match status" value="1"/>
</dbReference>
<dbReference type="InterPro" id="IPR001647">
    <property type="entry name" value="HTH_TetR"/>
</dbReference>
<evidence type="ECO:0000313" key="5">
    <source>
        <dbReference type="Proteomes" id="UP000269544"/>
    </source>
</evidence>
<keyword evidence="5" id="KW-1185">Reference proteome</keyword>